<dbReference type="EMBL" id="JAIWYP010000009">
    <property type="protein sequence ID" value="KAH3770731.1"/>
    <property type="molecule type" value="Genomic_DNA"/>
</dbReference>
<evidence type="ECO:0000313" key="2">
    <source>
        <dbReference type="Proteomes" id="UP000828390"/>
    </source>
</evidence>
<proteinExistence type="predicted"/>
<comment type="caution">
    <text evidence="1">The sequence shown here is derived from an EMBL/GenBank/DDBJ whole genome shotgun (WGS) entry which is preliminary data.</text>
</comment>
<reference evidence="1" key="2">
    <citation type="submission" date="2020-11" db="EMBL/GenBank/DDBJ databases">
        <authorList>
            <person name="McCartney M.A."/>
            <person name="Auch B."/>
            <person name="Kono T."/>
            <person name="Mallez S."/>
            <person name="Becker A."/>
            <person name="Gohl D.M."/>
            <person name="Silverstein K.A.T."/>
            <person name="Koren S."/>
            <person name="Bechman K.B."/>
            <person name="Herman A."/>
            <person name="Abrahante J.E."/>
            <person name="Garbe J."/>
        </authorList>
    </citation>
    <scope>NUCLEOTIDE SEQUENCE</scope>
    <source>
        <strain evidence="1">Duluth1</strain>
        <tissue evidence="1">Whole animal</tissue>
    </source>
</reference>
<protein>
    <submittedName>
        <fullName evidence="1">Uncharacterized protein</fullName>
    </submittedName>
</protein>
<evidence type="ECO:0000313" key="1">
    <source>
        <dbReference type="EMBL" id="KAH3770731.1"/>
    </source>
</evidence>
<organism evidence="1 2">
    <name type="scientific">Dreissena polymorpha</name>
    <name type="common">Zebra mussel</name>
    <name type="synonym">Mytilus polymorpha</name>
    <dbReference type="NCBI Taxonomy" id="45954"/>
    <lineage>
        <taxon>Eukaryota</taxon>
        <taxon>Metazoa</taxon>
        <taxon>Spiralia</taxon>
        <taxon>Lophotrochozoa</taxon>
        <taxon>Mollusca</taxon>
        <taxon>Bivalvia</taxon>
        <taxon>Autobranchia</taxon>
        <taxon>Heteroconchia</taxon>
        <taxon>Euheterodonta</taxon>
        <taxon>Imparidentia</taxon>
        <taxon>Neoheterodontei</taxon>
        <taxon>Myida</taxon>
        <taxon>Dreissenoidea</taxon>
        <taxon>Dreissenidae</taxon>
        <taxon>Dreissena</taxon>
    </lineage>
</organism>
<gene>
    <name evidence="1" type="ORF">DPMN_172024</name>
</gene>
<keyword evidence="2" id="KW-1185">Reference proteome</keyword>
<dbReference type="AlphaFoldDB" id="A0A9D4E009"/>
<reference evidence="1" key="1">
    <citation type="journal article" date="2019" name="bioRxiv">
        <title>The Genome of the Zebra Mussel, Dreissena polymorpha: A Resource for Invasive Species Research.</title>
        <authorList>
            <person name="McCartney M.A."/>
            <person name="Auch B."/>
            <person name="Kono T."/>
            <person name="Mallez S."/>
            <person name="Zhang Y."/>
            <person name="Obille A."/>
            <person name="Becker A."/>
            <person name="Abrahante J.E."/>
            <person name="Garbe J."/>
            <person name="Badalamenti J.P."/>
            <person name="Herman A."/>
            <person name="Mangelson H."/>
            <person name="Liachko I."/>
            <person name="Sullivan S."/>
            <person name="Sone E.D."/>
            <person name="Koren S."/>
            <person name="Silverstein K.A.T."/>
            <person name="Beckman K.B."/>
            <person name="Gohl D.M."/>
        </authorList>
    </citation>
    <scope>NUCLEOTIDE SEQUENCE</scope>
    <source>
        <strain evidence="1">Duluth1</strain>
        <tissue evidence="1">Whole animal</tissue>
    </source>
</reference>
<sequence length="172" mass="19622">MINLTPSSSRTESLRHFSDTFQKHLPSLDILLENTNQIMFVLMIKYKLPRDTLLQPEIQKGPEKSWTEKELLRTYIVANERAEQEKDTNTGKATFSKSVEQFRSRVPKINPKKVSETETRSSRYLTTAQALVSADKIAQSNNNFRTTADIVQTVIGVTSVQGSKQLRSDNKF</sequence>
<dbReference type="Proteomes" id="UP000828390">
    <property type="component" value="Unassembled WGS sequence"/>
</dbReference>
<accession>A0A9D4E009</accession>
<name>A0A9D4E009_DREPO</name>